<accession>A0A7T9DIY9</accession>
<gene>
    <name evidence="2" type="ORF">IPJ89_03535</name>
</gene>
<protein>
    <submittedName>
        <fullName evidence="2">Uncharacterized protein</fullName>
    </submittedName>
</protein>
<sequence>MAHLKKPGKKFHSFAQEKNAQAAVTDALFLLVIITGLMAFLFTFTIGYGKGLSDQVSRNTNFEFVASALKTIMYQSVPRNADVVLQPSNPDQEIDYLMAQLKEDYADDGNISLNTQKNLTRTVYDVMRPIADTHDYLFVINTAQKYVFVMLWRTEFATFQTNPSTGNPQRYQDIQVQNPAHRMYFCAPALTTDALQRFKLRVGNTTEVEAIVNMVEFTGSSLLLSQDSTETRAGVSLATWIATPIRDTEWQAMHCSPVPITLP</sequence>
<keyword evidence="1" id="KW-0812">Transmembrane</keyword>
<proteinExistence type="predicted"/>
<feature type="transmembrane region" description="Helical" evidence="1">
    <location>
        <begin position="27"/>
        <end position="48"/>
    </location>
</feature>
<dbReference type="Proteomes" id="UP000596004">
    <property type="component" value="Chromosome"/>
</dbReference>
<evidence type="ECO:0000256" key="1">
    <source>
        <dbReference type="SAM" id="Phobius"/>
    </source>
</evidence>
<organism evidence="2">
    <name type="scientific">Candidatus Iainarchaeum sp</name>
    <dbReference type="NCBI Taxonomy" id="3101447"/>
    <lineage>
        <taxon>Archaea</taxon>
        <taxon>Candidatus Iainarchaeota</taxon>
        <taxon>Candidatus Iainarchaeia</taxon>
        <taxon>Candidatus Iainarchaeales</taxon>
        <taxon>Candidatus Iainarchaeaceae</taxon>
        <taxon>Candidatus Iainarchaeum</taxon>
    </lineage>
</organism>
<evidence type="ECO:0000313" key="2">
    <source>
        <dbReference type="EMBL" id="QQR92208.1"/>
    </source>
</evidence>
<keyword evidence="1" id="KW-1133">Transmembrane helix</keyword>
<dbReference type="EMBL" id="CP064981">
    <property type="protein sequence ID" value="QQR92208.1"/>
    <property type="molecule type" value="Genomic_DNA"/>
</dbReference>
<name>A0A7T9DIY9_9ARCH</name>
<keyword evidence="1" id="KW-0472">Membrane</keyword>
<dbReference type="AlphaFoldDB" id="A0A7T9DIY9"/>
<reference evidence="2" key="1">
    <citation type="submission" date="2020-11" db="EMBL/GenBank/DDBJ databases">
        <title>Connecting structure to function with the recovery of over 1000 high-quality activated sludge metagenome-assembled genomes encoding full-length rRNA genes using long-read sequencing.</title>
        <authorList>
            <person name="Singleton C.M."/>
            <person name="Petriglieri F."/>
            <person name="Kristensen J.M."/>
            <person name="Kirkegaard R.H."/>
            <person name="Michaelsen T.Y."/>
            <person name="Andersen M.H."/>
            <person name="Karst S.M."/>
            <person name="Dueholm M.S."/>
            <person name="Nielsen P.H."/>
            <person name="Albertsen M."/>
        </authorList>
    </citation>
    <scope>NUCLEOTIDE SEQUENCE</scope>
    <source>
        <strain evidence="2">Fred_18-Q3-R57-64_BAT3C.431</strain>
    </source>
</reference>